<keyword evidence="6 10" id="KW-0256">Endoplasmic reticulum</keyword>
<gene>
    <name evidence="11" type="ORF">EAG_13188</name>
</gene>
<dbReference type="Pfam" id="PF08320">
    <property type="entry name" value="PIG-X"/>
    <property type="match status" value="1"/>
</dbReference>
<evidence type="ECO:0000256" key="1">
    <source>
        <dbReference type="ARBA" id="ARBA00004389"/>
    </source>
</evidence>
<evidence type="ECO:0000256" key="3">
    <source>
        <dbReference type="ARBA" id="ARBA00010345"/>
    </source>
</evidence>
<comment type="similarity">
    <text evidence="3 10">Belongs to the PIGX family.</text>
</comment>
<dbReference type="InterPro" id="IPR040039">
    <property type="entry name" value="PIGX"/>
</dbReference>
<evidence type="ECO:0000256" key="8">
    <source>
        <dbReference type="ARBA" id="ARBA00023136"/>
    </source>
</evidence>
<comment type="pathway">
    <text evidence="2 10">Glycolipid biosynthesis; glycosylphosphatidylinositol-anchor biosynthesis.</text>
</comment>
<feature type="transmembrane region" description="Helical" evidence="10">
    <location>
        <begin position="207"/>
        <end position="227"/>
    </location>
</feature>
<dbReference type="SMART" id="SM00780">
    <property type="entry name" value="PIG-X"/>
    <property type="match status" value="1"/>
</dbReference>
<dbReference type="STRING" id="104421.E2AE44"/>
<protein>
    <recommendedName>
        <fullName evidence="10">Phosphatidylinositol-glycan biosynthesis class X protein</fullName>
    </recommendedName>
</protein>
<evidence type="ECO:0000256" key="10">
    <source>
        <dbReference type="RuleBase" id="RU366056"/>
    </source>
</evidence>
<dbReference type="InParanoid" id="E2AE44"/>
<comment type="function">
    <text evidence="10">Stabilizing subunit of the glycosylphosphatidylinositol-mannosyltransferase I complex which catalyzes the transfer of the first mannose, via an alpha-1,4 bond from a dolichol-phosphate-mannose (Dol-P-Man) to the glucosaminyl acyl phosphatidylinositol (GlcN-(acyl)PI) intermediate to generate alpha-D-Man-(1-&gt;4)-alpha-D-GlcN-(1-&gt;6)-(1-radyl,2-acyl-sn-glycero-3-phospho)-2-acyl-inositol and participates in the sixth step of the glycosylphosphatidylinositol-anchor biosynthesis. Probably acts by stabilizing the mannosyltransferase PIGM.</text>
</comment>
<dbReference type="GO" id="GO:0005789">
    <property type="term" value="C:endoplasmic reticulum membrane"/>
    <property type="evidence" value="ECO:0007669"/>
    <property type="project" value="UniProtKB-SubCell"/>
</dbReference>
<dbReference type="EMBL" id="GL438827">
    <property type="protein sequence ID" value="EFN68277.1"/>
    <property type="molecule type" value="Genomic_DNA"/>
</dbReference>
<dbReference type="PANTHER" id="PTHR28650">
    <property type="entry name" value="PHOSPHATIDYLINOSITOL-GLYCAN BIOSYNTHESIS CLASS X PROTEIN"/>
    <property type="match status" value="1"/>
</dbReference>
<evidence type="ECO:0000256" key="9">
    <source>
        <dbReference type="ARBA" id="ARBA00023180"/>
    </source>
</evidence>
<evidence type="ECO:0000256" key="4">
    <source>
        <dbReference type="ARBA" id="ARBA00022502"/>
    </source>
</evidence>
<evidence type="ECO:0000256" key="7">
    <source>
        <dbReference type="ARBA" id="ARBA00022989"/>
    </source>
</evidence>
<evidence type="ECO:0000256" key="2">
    <source>
        <dbReference type="ARBA" id="ARBA00004687"/>
    </source>
</evidence>
<feature type="chain" id="PRO_5025099203" description="Phosphatidylinositol-glycan biosynthesis class X protein" evidence="10">
    <location>
        <begin position="30"/>
        <end position="240"/>
    </location>
</feature>
<keyword evidence="5 10" id="KW-0812">Transmembrane</keyword>
<keyword evidence="7 10" id="KW-1133">Transmembrane helix</keyword>
<keyword evidence="12" id="KW-1185">Reference proteome</keyword>
<reference evidence="11 12" key="1">
    <citation type="journal article" date="2010" name="Science">
        <title>Genomic comparison of the ants Camponotus floridanus and Harpegnathos saltator.</title>
        <authorList>
            <person name="Bonasio R."/>
            <person name="Zhang G."/>
            <person name="Ye C."/>
            <person name="Mutti N.S."/>
            <person name="Fang X."/>
            <person name="Qin N."/>
            <person name="Donahue G."/>
            <person name="Yang P."/>
            <person name="Li Q."/>
            <person name="Li C."/>
            <person name="Zhang P."/>
            <person name="Huang Z."/>
            <person name="Berger S.L."/>
            <person name="Reinberg D."/>
            <person name="Wang J."/>
            <person name="Liebig J."/>
        </authorList>
    </citation>
    <scope>NUCLEOTIDE SEQUENCE [LARGE SCALE GENOMIC DNA]</scope>
    <source>
        <strain evidence="12">C129</strain>
    </source>
</reference>
<name>E2AE44_CAMFO</name>
<evidence type="ECO:0000256" key="5">
    <source>
        <dbReference type="ARBA" id="ARBA00022692"/>
    </source>
</evidence>
<dbReference type="OMA" id="ALSKYMW"/>
<dbReference type="Proteomes" id="UP000000311">
    <property type="component" value="Unassembled WGS sequence"/>
</dbReference>
<dbReference type="GO" id="GO:0006506">
    <property type="term" value="P:GPI anchor biosynthetic process"/>
    <property type="evidence" value="ECO:0007669"/>
    <property type="project" value="UniProtKB-UniPathway"/>
</dbReference>
<dbReference type="PANTHER" id="PTHR28650:SF1">
    <property type="entry name" value="PHOSPHATIDYLINOSITOL-GLYCAN BIOSYNTHESIS CLASS X PROTEIN"/>
    <property type="match status" value="1"/>
</dbReference>
<dbReference type="UniPathway" id="UPA00196"/>
<evidence type="ECO:0000313" key="11">
    <source>
        <dbReference type="EMBL" id="EFN68277.1"/>
    </source>
</evidence>
<comment type="subcellular location">
    <subcellularLocation>
        <location evidence="1 10">Endoplasmic reticulum membrane</location>
        <topology evidence="1 10">Single-pass membrane protein</topology>
    </subcellularLocation>
</comment>
<dbReference type="AlphaFoldDB" id="E2AE44"/>
<dbReference type="InterPro" id="IPR013233">
    <property type="entry name" value="PIG-X/PBN1"/>
</dbReference>
<proteinExistence type="inferred from homology"/>
<evidence type="ECO:0000313" key="12">
    <source>
        <dbReference type="Proteomes" id="UP000000311"/>
    </source>
</evidence>
<keyword evidence="10" id="KW-0732">Signal</keyword>
<accession>E2AE44</accession>
<feature type="signal peptide" evidence="10">
    <location>
        <begin position="1"/>
        <end position="29"/>
    </location>
</feature>
<keyword evidence="4 10" id="KW-0337">GPI-anchor biosynthesis</keyword>
<organism evidence="12">
    <name type="scientific">Camponotus floridanus</name>
    <name type="common">Florida carpenter ant</name>
    <dbReference type="NCBI Taxonomy" id="104421"/>
    <lineage>
        <taxon>Eukaryota</taxon>
        <taxon>Metazoa</taxon>
        <taxon>Ecdysozoa</taxon>
        <taxon>Arthropoda</taxon>
        <taxon>Hexapoda</taxon>
        <taxon>Insecta</taxon>
        <taxon>Pterygota</taxon>
        <taxon>Neoptera</taxon>
        <taxon>Endopterygota</taxon>
        <taxon>Hymenoptera</taxon>
        <taxon>Apocrita</taxon>
        <taxon>Aculeata</taxon>
        <taxon>Formicoidea</taxon>
        <taxon>Formicidae</taxon>
        <taxon>Formicinae</taxon>
        <taxon>Camponotus</taxon>
    </lineage>
</organism>
<sequence length="240" mass="27407">MTIHALELNFSQIIAILILWTRCMQICRGIEAEIDLDVEGSGFHRTLIYHVYFKDLINDDCHTAIYMELPSALYVNVDEVAELRRRGMSTICSVGETDVELFAEKAGQQNVTTCSFVSSSSSNLMIPLHQRYRYAHESNGYVDAIVPEPKLLLGCRKRIRDHRVSKMDLCEPCVNLAIKWREIPYRMLNDRTYVWSIPVGDSSLSTFVTYVTLLATIIGAIFIVRAIRTNVSKNHSKKQE</sequence>
<keyword evidence="8 10" id="KW-0472">Membrane</keyword>
<dbReference type="OrthoDB" id="5546453at2759"/>
<evidence type="ECO:0000256" key="6">
    <source>
        <dbReference type="ARBA" id="ARBA00022824"/>
    </source>
</evidence>
<keyword evidence="9" id="KW-0325">Glycoprotein</keyword>